<dbReference type="NCBIfam" id="NF047558">
    <property type="entry name" value="TPR_END_plus"/>
    <property type="match status" value="1"/>
</dbReference>
<organism evidence="2 3">
    <name type="scientific">Termitidicoccus mucosus</name>
    <dbReference type="NCBI Taxonomy" id="1184151"/>
    <lineage>
        <taxon>Bacteria</taxon>
        <taxon>Pseudomonadati</taxon>
        <taxon>Verrucomicrobiota</taxon>
        <taxon>Opitutia</taxon>
        <taxon>Opitutales</taxon>
        <taxon>Opitutaceae</taxon>
        <taxon>Termitidicoccus</taxon>
    </lineage>
</organism>
<keyword evidence="1" id="KW-0802">TPR repeat</keyword>
<dbReference type="AlphaFoldDB" id="A0A178ICZ6"/>
<dbReference type="PROSITE" id="PS50005">
    <property type="entry name" value="TPR"/>
    <property type="match status" value="1"/>
</dbReference>
<accession>A0A178ICZ6</accession>
<evidence type="ECO:0000313" key="2">
    <source>
        <dbReference type="EMBL" id="OAM87893.1"/>
    </source>
</evidence>
<dbReference type="EMBL" id="LRRQ01000154">
    <property type="protein sequence ID" value="OAM87893.1"/>
    <property type="molecule type" value="Genomic_DNA"/>
</dbReference>
<proteinExistence type="predicted"/>
<reference evidence="2 3" key="1">
    <citation type="submission" date="2016-01" db="EMBL/GenBank/DDBJ databases">
        <title>High potential of lignocellulose degradation of a new Verrucomicrobia species.</title>
        <authorList>
            <person name="Wang Y."/>
            <person name="Shi Y."/>
            <person name="Qiu Z."/>
            <person name="Liu S."/>
            <person name="Yang H."/>
        </authorList>
    </citation>
    <scope>NUCLEOTIDE SEQUENCE [LARGE SCALE GENOMIC DNA]</scope>
    <source>
        <strain evidence="2 3">TSB47</strain>
    </source>
</reference>
<dbReference type="Proteomes" id="UP000078486">
    <property type="component" value="Unassembled WGS sequence"/>
</dbReference>
<dbReference type="InterPro" id="IPR011990">
    <property type="entry name" value="TPR-like_helical_dom_sf"/>
</dbReference>
<dbReference type="SUPFAM" id="SSF48452">
    <property type="entry name" value="TPR-like"/>
    <property type="match status" value="1"/>
</dbReference>
<sequence>MSRKDDHAFEISFYESVLRHEPDYTDVMELLGGLYTKVGRIADGLEMDRRLVQLLPDNATAHYNLACSLALSARKPDALRALARAIELGYDDRRWMLKDPDLAEFRGDPEFERLLAKIGGKGKA</sequence>
<evidence type="ECO:0000313" key="3">
    <source>
        <dbReference type="Proteomes" id="UP000078486"/>
    </source>
</evidence>
<dbReference type="InterPro" id="IPR019734">
    <property type="entry name" value="TPR_rpt"/>
</dbReference>
<dbReference type="RefSeq" id="WP_068772102.1">
    <property type="nucleotide sequence ID" value="NZ_CP109796.1"/>
</dbReference>
<gene>
    <name evidence="2" type="ORF">AW736_20095</name>
</gene>
<evidence type="ECO:0000256" key="1">
    <source>
        <dbReference type="PROSITE-ProRule" id="PRU00339"/>
    </source>
</evidence>
<dbReference type="STRING" id="1184151.AW736_20095"/>
<keyword evidence="3" id="KW-1185">Reference proteome</keyword>
<comment type="caution">
    <text evidence="2">The sequence shown here is derived from an EMBL/GenBank/DDBJ whole genome shotgun (WGS) entry which is preliminary data.</text>
</comment>
<protein>
    <submittedName>
        <fullName evidence="2">Uncharacterized protein</fullName>
    </submittedName>
</protein>
<name>A0A178ICZ6_9BACT</name>
<dbReference type="OrthoDB" id="9799590at2"/>
<feature type="repeat" description="TPR" evidence="1">
    <location>
        <begin position="25"/>
        <end position="58"/>
    </location>
</feature>
<dbReference type="Gene3D" id="1.25.40.10">
    <property type="entry name" value="Tetratricopeptide repeat domain"/>
    <property type="match status" value="1"/>
</dbReference>